<proteinExistence type="predicted"/>
<reference evidence="2 3" key="1">
    <citation type="journal article" date="2015" name="Front. Microbiol.">
        <title>Genome sequence of the plant growth promoting endophytic yeast Rhodotorula graminis WP1.</title>
        <authorList>
            <person name="Firrincieli A."/>
            <person name="Otillar R."/>
            <person name="Salamov A."/>
            <person name="Schmutz J."/>
            <person name="Khan Z."/>
            <person name="Redman R.S."/>
            <person name="Fleck N.D."/>
            <person name="Lindquist E."/>
            <person name="Grigoriev I.V."/>
            <person name="Doty S.L."/>
        </authorList>
    </citation>
    <scope>NUCLEOTIDE SEQUENCE [LARGE SCALE GENOMIC DNA]</scope>
    <source>
        <strain evidence="2 3">WP1</strain>
    </source>
</reference>
<organism evidence="2 3">
    <name type="scientific">Rhodotorula graminis (strain WP1)</name>
    <dbReference type="NCBI Taxonomy" id="578459"/>
    <lineage>
        <taxon>Eukaryota</taxon>
        <taxon>Fungi</taxon>
        <taxon>Dikarya</taxon>
        <taxon>Basidiomycota</taxon>
        <taxon>Pucciniomycotina</taxon>
        <taxon>Microbotryomycetes</taxon>
        <taxon>Sporidiobolales</taxon>
        <taxon>Sporidiobolaceae</taxon>
        <taxon>Rhodotorula</taxon>
    </lineage>
</organism>
<dbReference type="RefSeq" id="XP_018273818.1">
    <property type="nucleotide sequence ID" value="XM_018418510.1"/>
</dbReference>
<dbReference type="OrthoDB" id="2528337at2759"/>
<gene>
    <name evidence="2" type="ORF">RHOBADRAFT_64552</name>
</gene>
<dbReference type="Proteomes" id="UP000053890">
    <property type="component" value="Unassembled WGS sequence"/>
</dbReference>
<feature type="compositionally biased region" description="Basic residues" evidence="1">
    <location>
        <begin position="1"/>
        <end position="13"/>
    </location>
</feature>
<accession>A0A194SAZ9</accession>
<dbReference type="STRING" id="578459.A0A194SAZ9"/>
<evidence type="ECO:0000313" key="3">
    <source>
        <dbReference type="Proteomes" id="UP000053890"/>
    </source>
</evidence>
<evidence type="ECO:0000313" key="2">
    <source>
        <dbReference type="EMBL" id="KPV77769.1"/>
    </source>
</evidence>
<sequence length="89" mass="9625">MSPKTTPKRKRGSPTKPKQPVAMFVNYSAQDAKKLLNGVAPSGSTKKRREEEDAQRQRGDMSSSILLDDPASLPVLPLPFATGSHSSAF</sequence>
<evidence type="ECO:0000256" key="1">
    <source>
        <dbReference type="SAM" id="MobiDB-lite"/>
    </source>
</evidence>
<keyword evidence="3" id="KW-1185">Reference proteome</keyword>
<dbReference type="AlphaFoldDB" id="A0A194SAZ9"/>
<name>A0A194SAZ9_RHOGW</name>
<feature type="region of interest" description="Disordered" evidence="1">
    <location>
        <begin position="1"/>
        <end position="22"/>
    </location>
</feature>
<dbReference type="EMBL" id="KQ474074">
    <property type="protein sequence ID" value="KPV77769.1"/>
    <property type="molecule type" value="Genomic_DNA"/>
</dbReference>
<dbReference type="GeneID" id="28978957"/>
<feature type="region of interest" description="Disordered" evidence="1">
    <location>
        <begin position="35"/>
        <end position="69"/>
    </location>
</feature>
<feature type="compositionally biased region" description="Basic and acidic residues" evidence="1">
    <location>
        <begin position="48"/>
        <end position="59"/>
    </location>
</feature>
<protein>
    <submittedName>
        <fullName evidence="2">Uncharacterized protein</fullName>
    </submittedName>
</protein>